<dbReference type="PANTHER" id="PTHR48032">
    <property type="entry name" value="RNA-BINDING PROTEIN MUSASHI HOMOLOG RBP6"/>
    <property type="match status" value="1"/>
</dbReference>
<dbReference type="PANTHER" id="PTHR48032:SF12">
    <property type="entry name" value="RRM DOMAIN-CONTAINING PROTEIN"/>
    <property type="match status" value="1"/>
</dbReference>
<evidence type="ECO:0000313" key="6">
    <source>
        <dbReference type="EMBL" id="WOK99591.1"/>
    </source>
</evidence>
<name>A0AAQ3K0N8_9LILI</name>
<evidence type="ECO:0000256" key="2">
    <source>
        <dbReference type="ARBA" id="ARBA00022884"/>
    </source>
</evidence>
<evidence type="ECO:0000256" key="4">
    <source>
        <dbReference type="SAM" id="MobiDB-lite"/>
    </source>
</evidence>
<keyword evidence="2 3" id="KW-0694">RNA-binding</keyword>
<feature type="domain" description="RRM" evidence="5">
    <location>
        <begin position="23"/>
        <end position="99"/>
    </location>
</feature>
<keyword evidence="7" id="KW-1185">Reference proteome</keyword>
<protein>
    <recommendedName>
        <fullName evidence="5">RRM domain-containing protein</fullName>
    </recommendedName>
</protein>
<dbReference type="Proteomes" id="UP001327560">
    <property type="component" value="Chromosome 2"/>
</dbReference>
<dbReference type="SUPFAM" id="SSF54928">
    <property type="entry name" value="RNA-binding domain, RBD"/>
    <property type="match status" value="2"/>
</dbReference>
<evidence type="ECO:0000313" key="7">
    <source>
        <dbReference type="Proteomes" id="UP001327560"/>
    </source>
</evidence>
<gene>
    <name evidence="6" type="ORF">Cni_G08303</name>
</gene>
<proteinExistence type="predicted"/>
<dbReference type="AlphaFoldDB" id="A0AAQ3K0N8"/>
<organism evidence="6 7">
    <name type="scientific">Canna indica</name>
    <name type="common">Indian-shot</name>
    <dbReference type="NCBI Taxonomy" id="4628"/>
    <lineage>
        <taxon>Eukaryota</taxon>
        <taxon>Viridiplantae</taxon>
        <taxon>Streptophyta</taxon>
        <taxon>Embryophyta</taxon>
        <taxon>Tracheophyta</taxon>
        <taxon>Spermatophyta</taxon>
        <taxon>Magnoliopsida</taxon>
        <taxon>Liliopsida</taxon>
        <taxon>Zingiberales</taxon>
        <taxon>Cannaceae</taxon>
        <taxon>Canna</taxon>
    </lineage>
</organism>
<sequence>MELSSSSPPEAAGPSSSASEQGVKLFVGGISSDLGEETLREHFAKFGPVHATVMRDRVTGRGRGFAFVQFADPEAAESALKNPKPVIYGRTVEVKRAIPRCEINQNEDHSSHQIRGSYRNSNDYINSGSIGNNTNSKKIFIGGLPDSVTQLELKSFFEKFGSVIDTVVMYDNMTQRPRGFGFITFASEDSLAMALKNSFYELNGKIVQVKRAVPKDDINCTNNRNNDNHYSQRATTDRDKREPVYGLYQHMFYPRYMNYGYFNYYASPYLYGGGYTSNGLHGVGYGDIFGNSRSPSNGASGLVAPDTYHPYANGGYGTTMLVPTVCYTGDNGLHNTSKNQGILDVQSLTVPTMSKLHIEELEE</sequence>
<dbReference type="EMBL" id="CP136891">
    <property type="protein sequence ID" value="WOK99591.1"/>
    <property type="molecule type" value="Genomic_DNA"/>
</dbReference>
<dbReference type="GO" id="GO:0006417">
    <property type="term" value="P:regulation of translation"/>
    <property type="evidence" value="ECO:0007669"/>
    <property type="project" value="TreeGrafter"/>
</dbReference>
<evidence type="ECO:0000259" key="5">
    <source>
        <dbReference type="PROSITE" id="PS50102"/>
    </source>
</evidence>
<dbReference type="InterPro" id="IPR000504">
    <property type="entry name" value="RRM_dom"/>
</dbReference>
<reference evidence="6 7" key="1">
    <citation type="submission" date="2023-10" db="EMBL/GenBank/DDBJ databases">
        <title>Chromosome-scale genome assembly provides insights into flower coloration mechanisms of Canna indica.</title>
        <authorList>
            <person name="Li C."/>
        </authorList>
    </citation>
    <scope>NUCLEOTIDE SEQUENCE [LARGE SCALE GENOMIC DNA]</scope>
    <source>
        <tissue evidence="6">Flower</tissue>
    </source>
</reference>
<dbReference type="Gene3D" id="3.30.70.330">
    <property type="match status" value="2"/>
</dbReference>
<dbReference type="InterPro" id="IPR012677">
    <property type="entry name" value="Nucleotide-bd_a/b_plait_sf"/>
</dbReference>
<dbReference type="PROSITE" id="PS50102">
    <property type="entry name" value="RRM"/>
    <property type="match status" value="2"/>
</dbReference>
<dbReference type="SMART" id="SM00360">
    <property type="entry name" value="RRM"/>
    <property type="match status" value="2"/>
</dbReference>
<dbReference type="Pfam" id="PF00076">
    <property type="entry name" value="RRM_1"/>
    <property type="match status" value="2"/>
</dbReference>
<dbReference type="InterPro" id="IPR035979">
    <property type="entry name" value="RBD_domain_sf"/>
</dbReference>
<feature type="region of interest" description="Disordered" evidence="4">
    <location>
        <begin position="1"/>
        <end position="20"/>
    </location>
</feature>
<evidence type="ECO:0000256" key="1">
    <source>
        <dbReference type="ARBA" id="ARBA00022737"/>
    </source>
</evidence>
<keyword evidence="1" id="KW-0677">Repeat</keyword>
<feature type="domain" description="RRM" evidence="5">
    <location>
        <begin position="137"/>
        <end position="214"/>
    </location>
</feature>
<dbReference type="GO" id="GO:0003729">
    <property type="term" value="F:mRNA binding"/>
    <property type="evidence" value="ECO:0007669"/>
    <property type="project" value="TreeGrafter"/>
</dbReference>
<evidence type="ECO:0000256" key="3">
    <source>
        <dbReference type="PROSITE-ProRule" id="PRU00176"/>
    </source>
</evidence>
<accession>A0AAQ3K0N8</accession>